<dbReference type="InterPro" id="IPR050360">
    <property type="entry name" value="MFS_Sugar_Transporters"/>
</dbReference>
<feature type="transmembrane region" description="Helical" evidence="8">
    <location>
        <begin position="42"/>
        <end position="58"/>
    </location>
</feature>
<keyword evidence="4 8" id="KW-0812">Transmembrane</keyword>
<keyword evidence="6 8" id="KW-0472">Membrane</keyword>
<feature type="transmembrane region" description="Helical" evidence="8">
    <location>
        <begin position="373"/>
        <end position="392"/>
    </location>
</feature>
<feature type="compositionally biased region" description="Basic and acidic residues" evidence="7">
    <location>
        <begin position="593"/>
        <end position="604"/>
    </location>
</feature>
<feature type="transmembrane region" description="Helical" evidence="8">
    <location>
        <begin position="214"/>
        <end position="235"/>
    </location>
</feature>
<dbReference type="InterPro" id="IPR021858">
    <property type="entry name" value="Fun_TF"/>
</dbReference>
<feature type="domain" description="Major facilitator superfamily (MFS) profile" evidence="9">
    <location>
        <begin position="45"/>
        <end position="495"/>
    </location>
</feature>
<feature type="transmembrane region" description="Helical" evidence="8">
    <location>
        <begin position="147"/>
        <end position="168"/>
    </location>
</feature>
<evidence type="ECO:0000256" key="5">
    <source>
        <dbReference type="ARBA" id="ARBA00022989"/>
    </source>
</evidence>
<dbReference type="EMBL" id="LVKK01000002">
    <property type="protein sequence ID" value="OAG45191.1"/>
    <property type="molecule type" value="Genomic_DNA"/>
</dbReference>
<evidence type="ECO:0000256" key="8">
    <source>
        <dbReference type="SAM" id="Phobius"/>
    </source>
</evidence>
<dbReference type="Pfam" id="PF11951">
    <property type="entry name" value="Fungal_trans_2"/>
    <property type="match status" value="1"/>
</dbReference>
<dbReference type="NCBIfam" id="TIGR00879">
    <property type="entry name" value="SP"/>
    <property type="match status" value="1"/>
</dbReference>
<feature type="compositionally biased region" description="Polar residues" evidence="7">
    <location>
        <begin position="1162"/>
        <end position="1182"/>
    </location>
</feature>
<feature type="transmembrane region" description="Helical" evidence="8">
    <location>
        <begin position="474"/>
        <end position="492"/>
    </location>
</feature>
<feature type="transmembrane region" description="Helical" evidence="8">
    <location>
        <begin position="180"/>
        <end position="202"/>
    </location>
</feature>
<feature type="region of interest" description="Disordered" evidence="7">
    <location>
        <begin position="743"/>
        <end position="786"/>
    </location>
</feature>
<dbReference type="PANTHER" id="PTHR48022:SF91">
    <property type="entry name" value="MAJOR FACILITATOR SUPERFAMILY (MFS) PROFILE DOMAIN-CONTAINING PROTEIN-RELATED"/>
    <property type="match status" value="1"/>
</dbReference>
<feature type="transmembrane region" description="Helical" evidence="8">
    <location>
        <begin position="306"/>
        <end position="328"/>
    </location>
</feature>
<comment type="similarity">
    <text evidence="2">Belongs to the major facilitator superfamily. Sugar transporter (TC 2.A.1.1) family.</text>
</comment>
<evidence type="ECO:0000256" key="2">
    <source>
        <dbReference type="ARBA" id="ARBA00010992"/>
    </source>
</evidence>
<dbReference type="PROSITE" id="PS50850">
    <property type="entry name" value="MFS"/>
    <property type="match status" value="1"/>
</dbReference>
<feature type="transmembrane region" description="Helical" evidence="8">
    <location>
        <begin position="340"/>
        <end position="361"/>
    </location>
</feature>
<evidence type="ECO:0000259" key="9">
    <source>
        <dbReference type="PROSITE" id="PS50850"/>
    </source>
</evidence>
<feature type="region of interest" description="Disordered" evidence="7">
    <location>
        <begin position="1157"/>
        <end position="1184"/>
    </location>
</feature>
<feature type="transmembrane region" description="Helical" evidence="8">
    <location>
        <begin position="123"/>
        <end position="141"/>
    </location>
</feature>
<organism evidence="10 11">
    <name type="scientific">Fonsecaea monophora</name>
    <dbReference type="NCBI Taxonomy" id="254056"/>
    <lineage>
        <taxon>Eukaryota</taxon>
        <taxon>Fungi</taxon>
        <taxon>Dikarya</taxon>
        <taxon>Ascomycota</taxon>
        <taxon>Pezizomycotina</taxon>
        <taxon>Eurotiomycetes</taxon>
        <taxon>Chaetothyriomycetidae</taxon>
        <taxon>Chaetothyriales</taxon>
        <taxon>Herpotrichiellaceae</taxon>
        <taxon>Fonsecaea</taxon>
    </lineage>
</organism>
<evidence type="ECO:0000256" key="3">
    <source>
        <dbReference type="ARBA" id="ARBA00022448"/>
    </source>
</evidence>
<feature type="transmembrane region" description="Helical" evidence="8">
    <location>
        <begin position="92"/>
        <end position="111"/>
    </location>
</feature>
<proteinExistence type="inferred from homology"/>
<dbReference type="InterPro" id="IPR005829">
    <property type="entry name" value="Sugar_transporter_CS"/>
</dbReference>
<dbReference type="GeneID" id="34595721"/>
<protein>
    <recommendedName>
        <fullName evidence="9">Major facilitator superfamily (MFS) profile domain-containing protein</fullName>
    </recommendedName>
</protein>
<dbReference type="GO" id="GO:0005351">
    <property type="term" value="F:carbohydrate:proton symporter activity"/>
    <property type="evidence" value="ECO:0007669"/>
    <property type="project" value="TreeGrafter"/>
</dbReference>
<dbReference type="SUPFAM" id="SSF103473">
    <property type="entry name" value="MFS general substrate transporter"/>
    <property type="match status" value="1"/>
</dbReference>
<dbReference type="InterPro" id="IPR003663">
    <property type="entry name" value="Sugar/inositol_transpt"/>
</dbReference>
<dbReference type="CDD" id="cd17356">
    <property type="entry name" value="MFS_HXT"/>
    <property type="match status" value="1"/>
</dbReference>
<dbReference type="GO" id="GO:0016020">
    <property type="term" value="C:membrane"/>
    <property type="evidence" value="ECO:0007669"/>
    <property type="project" value="UniProtKB-SubCell"/>
</dbReference>
<dbReference type="Proteomes" id="UP000077002">
    <property type="component" value="Unassembled WGS sequence"/>
</dbReference>
<comment type="subcellular location">
    <subcellularLocation>
        <location evidence="1">Membrane</location>
        <topology evidence="1">Multi-pass membrane protein</topology>
    </subcellularLocation>
</comment>
<keyword evidence="3" id="KW-0813">Transport</keyword>
<feature type="region of interest" description="Disordered" evidence="7">
    <location>
        <begin position="592"/>
        <end position="611"/>
    </location>
</feature>
<dbReference type="Gene3D" id="1.20.1250.20">
    <property type="entry name" value="MFS general substrate transporter like domains"/>
    <property type="match status" value="1"/>
</dbReference>
<feature type="compositionally biased region" description="Polar residues" evidence="7">
    <location>
        <begin position="752"/>
        <end position="762"/>
    </location>
</feature>
<evidence type="ECO:0000256" key="1">
    <source>
        <dbReference type="ARBA" id="ARBA00004141"/>
    </source>
</evidence>
<keyword evidence="5 8" id="KW-1133">Transmembrane helix</keyword>
<dbReference type="RefSeq" id="XP_022517143.1">
    <property type="nucleotide sequence ID" value="XM_022650529.1"/>
</dbReference>
<dbReference type="PROSITE" id="PS00217">
    <property type="entry name" value="SUGAR_TRANSPORT_2"/>
    <property type="match status" value="1"/>
</dbReference>
<feature type="transmembrane region" description="Helical" evidence="8">
    <location>
        <begin position="404"/>
        <end position="430"/>
    </location>
</feature>
<dbReference type="PROSITE" id="PS00216">
    <property type="entry name" value="SUGAR_TRANSPORT_1"/>
    <property type="match status" value="2"/>
</dbReference>
<feature type="compositionally biased region" description="Basic and acidic residues" evidence="7">
    <location>
        <begin position="552"/>
        <end position="566"/>
    </location>
</feature>
<sequence>MKGMSTKVYFDKYNPNSEKGEDVRRSLAGLDYSPLPRVTGRSLAMGCLVSMGGLIFGYDTGQISGFLEMPDFLKRFAQSHGNGEYKFSDVRSGLIVAMLSIGTLIGALLAAPIADRIGRKFSISFWSIIVSVGFVIQIASVDAWYQVMIGRLVAGLGVGALSVLVPMFQAETAPPWIRGALVCTYQLFITLGIFLAACFNYGTYKGQQNNSASWRIVIGLGWLWTLILGVGILFFDETPRYAYRRGRFEEAKQTLMKVYGAPANHYAIYTQMEEIESKFRAEDQTKGNPIHEFVVMLRAPRMGYRIALGVMLQMFQQLTGANFFFYYGTTIFKSVQISSFVTQMILNGVNFGVTFIGLYLVEHYGRRKSLIAGSMWMFVCFMIFASVGHFSLDNQDPARTPKAGIAMIVFACLFILGFATTWGPMVWTLIAELFPSRYRAKGMAIATASNWTWNFLIAFFTPFIISAIDFRYGYVFAGCNLAAGLLVYFFVIEGQGRTLEEIDTMYIEHVSPMKSSKWEAPPAAEMARIRRQAGTEVAASEDVESRGIYSGETERGHDGDKEVDQSREIHAERVGVECGGYVRNLKWKLVGEQPKKRSRPEERQLQSLENMSIERISRPFYKDATSGDHVTTPPLQAEASMAQGIASTNSASSARTREEPLWQSLPQDQLFDFGDVDFSVDFFLGEGNIDLNVPSDLGSPTNTSPGPSLEMTDSHLSSSRHGIDLDMRKEKGTDLSDLIISPPYIPRDYEGQSGTAADSGQPSLRRGNIEDNPVLRERPSPFSDTPKTVKQLFDRHLCDALSIKDDPFTNPWRLYVWPLADECPALYHALAAMTYLYLSNARPEFSGVGSRNFHASLEALARDQNKPDTSLEASIAARLALGFAEAWDDQAASPGVEHIKTAGTLLRGAFDKDRITKLTSDELDRLNFLARTWVYKVVMTGLTTSDDGEFLDVESITRYIELDRLPVEQQLDPLLGCAITLFPLIARLTNIIKAVRRRTEKHNSPSIISRGAELWTAIEDWSPSFDPQQSENPPSHVSDIIQTAEAYRWTALLLLRHAVPELPWALSMLELAEKVLIYLATTPVTSRTIVIQIFPLMAIGGEAFDEEDRNWVCQRWDAMAKRMPISRLDKCLKVTKEVWRRKDTFEAQRGACPSCGAYRPRSTGTGSPMDTLTDTDLSVASSKKSEEGSRRCRCNAVKLNNTPSSSFPDSLAFKKGIDNITRAGNLHYTVRGELHWLKVMEDWKWQVVLG</sequence>
<dbReference type="PANTHER" id="PTHR48022">
    <property type="entry name" value="PLASTIDIC GLUCOSE TRANSPORTER 4"/>
    <property type="match status" value="1"/>
</dbReference>
<keyword evidence="11" id="KW-1185">Reference proteome</keyword>
<dbReference type="InterPro" id="IPR036259">
    <property type="entry name" value="MFS_trans_sf"/>
</dbReference>
<dbReference type="PRINTS" id="PR00171">
    <property type="entry name" value="SUGRTRNSPORT"/>
</dbReference>
<evidence type="ECO:0000313" key="11">
    <source>
        <dbReference type="Proteomes" id="UP000077002"/>
    </source>
</evidence>
<dbReference type="Pfam" id="PF00083">
    <property type="entry name" value="Sugar_tr"/>
    <property type="match status" value="1"/>
</dbReference>
<gene>
    <name evidence="10" type="ORF">AYO21_00539</name>
</gene>
<comment type="caution">
    <text evidence="10">The sequence shown here is derived from an EMBL/GenBank/DDBJ whole genome shotgun (WGS) entry which is preliminary data.</text>
</comment>
<evidence type="ECO:0000313" key="10">
    <source>
        <dbReference type="EMBL" id="OAG45191.1"/>
    </source>
</evidence>
<accession>A0A177FN16</accession>
<dbReference type="AlphaFoldDB" id="A0A177FN16"/>
<feature type="region of interest" description="Disordered" evidence="7">
    <location>
        <begin position="693"/>
        <end position="721"/>
    </location>
</feature>
<dbReference type="InterPro" id="IPR020846">
    <property type="entry name" value="MFS_dom"/>
</dbReference>
<evidence type="ECO:0000256" key="6">
    <source>
        <dbReference type="ARBA" id="ARBA00023136"/>
    </source>
</evidence>
<evidence type="ECO:0000256" key="7">
    <source>
        <dbReference type="SAM" id="MobiDB-lite"/>
    </source>
</evidence>
<feature type="compositionally biased region" description="Basic and acidic residues" evidence="7">
    <location>
        <begin position="767"/>
        <end position="779"/>
    </location>
</feature>
<evidence type="ECO:0000256" key="4">
    <source>
        <dbReference type="ARBA" id="ARBA00022692"/>
    </source>
</evidence>
<feature type="region of interest" description="Disordered" evidence="7">
    <location>
        <begin position="534"/>
        <end position="566"/>
    </location>
</feature>
<dbReference type="OrthoDB" id="2241241at2759"/>
<reference evidence="10 11" key="1">
    <citation type="submission" date="2016-03" db="EMBL/GenBank/DDBJ databases">
        <title>Draft genome sequence of the Fonsecaea monophora CBS 269.37.</title>
        <authorList>
            <person name="Bombassaro A."/>
            <person name="Vinicius W.A."/>
            <person name="De Hoog S."/>
            <person name="Sun J."/>
            <person name="Souza E.M."/>
            <person name="Raittz R.T."/>
            <person name="Costa F."/>
            <person name="Leao A.C."/>
            <person name="Tadra-Sfeir M.Z."/>
            <person name="Baura V."/>
            <person name="Balsanelli E."/>
            <person name="Pedrosa F.O."/>
            <person name="Moreno L.F."/>
            <person name="Steffens M.B."/>
            <person name="Xi L."/>
            <person name="Bocca A.L."/>
            <person name="Felipe M.S."/>
            <person name="Teixeira M."/>
            <person name="Telles Filho F.Q."/>
            <person name="Azevedo C.M."/>
            <person name="Gomes R."/>
            <person name="Vicente V.A."/>
        </authorList>
    </citation>
    <scope>NUCLEOTIDE SEQUENCE [LARGE SCALE GENOMIC DNA]</scope>
    <source>
        <strain evidence="10 11">CBS 269.37</strain>
    </source>
</reference>
<dbReference type="InterPro" id="IPR005828">
    <property type="entry name" value="MFS_sugar_transport-like"/>
</dbReference>
<name>A0A177FN16_9EURO</name>
<dbReference type="FunFam" id="1.20.1250.20:FF:000044">
    <property type="entry name" value="Hexose transporter Hxt3p"/>
    <property type="match status" value="1"/>
</dbReference>